<evidence type="ECO:0000313" key="1">
    <source>
        <dbReference type="Ensembl" id="ENSLCAP00010049212.1"/>
    </source>
</evidence>
<organism evidence="1 2">
    <name type="scientific">Lates calcarifer</name>
    <name type="common">Barramundi</name>
    <name type="synonym">Holocentrus calcarifer</name>
    <dbReference type="NCBI Taxonomy" id="8187"/>
    <lineage>
        <taxon>Eukaryota</taxon>
        <taxon>Metazoa</taxon>
        <taxon>Chordata</taxon>
        <taxon>Craniata</taxon>
        <taxon>Vertebrata</taxon>
        <taxon>Euteleostomi</taxon>
        <taxon>Actinopterygii</taxon>
        <taxon>Neopterygii</taxon>
        <taxon>Teleostei</taxon>
        <taxon>Neoteleostei</taxon>
        <taxon>Acanthomorphata</taxon>
        <taxon>Carangaria</taxon>
        <taxon>Carangaria incertae sedis</taxon>
        <taxon>Centropomidae</taxon>
        <taxon>Lates</taxon>
    </lineage>
</organism>
<dbReference type="AlphaFoldDB" id="A0A4W6FG71"/>
<dbReference type="FunCoup" id="A0A4W6FG71">
    <property type="interactions" value="1243"/>
</dbReference>
<evidence type="ECO:0000313" key="2">
    <source>
        <dbReference type="Proteomes" id="UP000314980"/>
    </source>
</evidence>
<proteinExistence type="predicted"/>
<gene>
    <name evidence="1" type="primary">LOC108900047</name>
</gene>
<dbReference type="GO" id="GO:0007605">
    <property type="term" value="P:sensory perception of sound"/>
    <property type="evidence" value="ECO:0007669"/>
    <property type="project" value="InterPro"/>
</dbReference>
<dbReference type="InParanoid" id="A0A4W6FG71"/>
<sequence>MILPDVTVLDLFLVTVCTKGTLSNGEFPLVQYVCVCVLEWSAIIFEEEAGILQSSGGKLSFQFSGHESCLCEWEAMECLGVLIFFSSFLFFTEARVIPEGVPYDEPPAVPYWPYSTSDFWNYVEYFKSIGAYNHINEMARAFFAHQPLGDTLGYETNAGHEH</sequence>
<dbReference type="STRING" id="8187.ENSLCAP00010049212"/>
<keyword evidence="2" id="KW-1185">Reference proteome</keyword>
<dbReference type="PANTHER" id="PTHR35073:SF1">
    <property type="entry name" value="OTOSPIRALIN"/>
    <property type="match status" value="1"/>
</dbReference>
<dbReference type="InterPro" id="IPR028224">
    <property type="entry name" value="Otospiralin"/>
</dbReference>
<reference evidence="2" key="1">
    <citation type="submission" date="2015-09" db="EMBL/GenBank/DDBJ databases">
        <authorList>
            <person name="Sai Rama Sridatta P."/>
        </authorList>
    </citation>
    <scope>NUCLEOTIDE SEQUENCE [LARGE SCALE GENOMIC DNA]</scope>
</reference>
<dbReference type="PANTHER" id="PTHR35073">
    <property type="entry name" value="OTOSPIRALIN"/>
    <property type="match status" value="1"/>
</dbReference>
<protein>
    <submittedName>
        <fullName evidence="1">Otospiralin</fullName>
    </submittedName>
</protein>
<dbReference type="Pfam" id="PF15182">
    <property type="entry name" value="OTOS"/>
    <property type="match status" value="1"/>
</dbReference>
<reference evidence="1" key="2">
    <citation type="submission" date="2025-08" db="UniProtKB">
        <authorList>
            <consortium name="Ensembl"/>
        </authorList>
    </citation>
    <scope>IDENTIFICATION</scope>
</reference>
<accession>A0A4W6FG71</accession>
<reference evidence="1" key="3">
    <citation type="submission" date="2025-09" db="UniProtKB">
        <authorList>
            <consortium name="Ensembl"/>
        </authorList>
    </citation>
    <scope>IDENTIFICATION</scope>
</reference>
<name>A0A4W6FG71_LATCA</name>
<dbReference type="Proteomes" id="UP000314980">
    <property type="component" value="Unassembled WGS sequence"/>
</dbReference>
<dbReference type="Ensembl" id="ENSLCAT00010050444.1">
    <property type="protein sequence ID" value="ENSLCAP00010049212.1"/>
    <property type="gene ID" value="ENSLCAG00010022886.1"/>
</dbReference>
<dbReference type="GeneTree" id="ENSGT00390000011600"/>